<reference evidence="1" key="1">
    <citation type="submission" date="2020-03" db="EMBL/GenBank/DDBJ databases">
        <title>The deep terrestrial virosphere.</title>
        <authorList>
            <person name="Holmfeldt K."/>
            <person name="Nilsson E."/>
            <person name="Simone D."/>
            <person name="Lopez-Fernandez M."/>
            <person name="Wu X."/>
            <person name="de Brujin I."/>
            <person name="Lundin D."/>
            <person name="Andersson A."/>
            <person name="Bertilsson S."/>
            <person name="Dopson M."/>
        </authorList>
    </citation>
    <scope>NUCLEOTIDE SEQUENCE</scope>
    <source>
        <strain evidence="1">TM448A09726</strain>
    </source>
</reference>
<name>A0A6H2A781_9ZZZZ</name>
<proteinExistence type="predicted"/>
<protein>
    <submittedName>
        <fullName evidence="1">Uncharacterized protein</fullName>
    </submittedName>
</protein>
<dbReference type="AlphaFoldDB" id="A0A6H2A781"/>
<accession>A0A6H2A781</accession>
<dbReference type="EMBL" id="MT144587">
    <property type="protein sequence ID" value="QJA55310.1"/>
    <property type="molecule type" value="Genomic_DNA"/>
</dbReference>
<sequence>MKIGEINLLHEKAKIRKDGVYSFRGNMWVVKDKKFVAFADYSGNCYQRFGFFNTWIGKVERYDRKQKLNEWLRTQQTKGE</sequence>
<organism evidence="1">
    <name type="scientific">viral metagenome</name>
    <dbReference type="NCBI Taxonomy" id="1070528"/>
    <lineage>
        <taxon>unclassified sequences</taxon>
        <taxon>metagenomes</taxon>
        <taxon>organismal metagenomes</taxon>
    </lineage>
</organism>
<gene>
    <name evidence="1" type="ORF">TM448A09726_0007</name>
</gene>
<evidence type="ECO:0000313" key="1">
    <source>
        <dbReference type="EMBL" id="QJA55310.1"/>
    </source>
</evidence>